<organism evidence="1">
    <name type="scientific">Rhizophora mucronata</name>
    <name type="common">Asiatic mangrove</name>
    <dbReference type="NCBI Taxonomy" id="61149"/>
    <lineage>
        <taxon>Eukaryota</taxon>
        <taxon>Viridiplantae</taxon>
        <taxon>Streptophyta</taxon>
        <taxon>Embryophyta</taxon>
        <taxon>Tracheophyta</taxon>
        <taxon>Spermatophyta</taxon>
        <taxon>Magnoliopsida</taxon>
        <taxon>eudicotyledons</taxon>
        <taxon>Gunneridae</taxon>
        <taxon>Pentapetalae</taxon>
        <taxon>rosids</taxon>
        <taxon>fabids</taxon>
        <taxon>Malpighiales</taxon>
        <taxon>Rhizophoraceae</taxon>
        <taxon>Rhizophora</taxon>
    </lineage>
</organism>
<sequence length="27" mass="3302">MLEKQFLNPYFRLFGKYYASIHATIYS</sequence>
<name>A0A2P2NV80_RHIMU</name>
<reference evidence="1" key="1">
    <citation type="submission" date="2018-02" db="EMBL/GenBank/DDBJ databases">
        <title>Rhizophora mucronata_Transcriptome.</title>
        <authorList>
            <person name="Meera S.P."/>
            <person name="Sreeshan A."/>
            <person name="Augustine A."/>
        </authorList>
    </citation>
    <scope>NUCLEOTIDE SEQUENCE</scope>
    <source>
        <tissue evidence="1">Leaf</tissue>
    </source>
</reference>
<evidence type="ECO:0000313" key="1">
    <source>
        <dbReference type="EMBL" id="MBX46343.1"/>
    </source>
</evidence>
<dbReference type="AlphaFoldDB" id="A0A2P2NV80"/>
<dbReference type="EMBL" id="GGEC01065859">
    <property type="protein sequence ID" value="MBX46343.1"/>
    <property type="molecule type" value="Transcribed_RNA"/>
</dbReference>
<accession>A0A2P2NV80</accession>
<protein>
    <submittedName>
        <fullName evidence="1">Uncharacterized protein</fullName>
    </submittedName>
</protein>
<proteinExistence type="predicted"/>